<sequence length="523" mass="55779">MRRSREESAIDTATPSPLRPPRTPPALSRADIGGTPSPPNVPLYRLKVAHRNSRRTRSGFIFDYYATPQGRADATGRATQRTRASRDIIYGNGVAAAPMASKVLVPAAPFAKLQVKKSPPEATGSGFFVSGDAAARVAHLEHSVRFLQEQHRLMLSGLHAEIEALRERNRDLQFQLIFNKDTSPKTNPPAGEETAENSEETHLRAEVCRLEREAAAARGEARAAEARALQLQRLLDAQAERLRSLESRASCAGCSGSAGAAGATGVSGVAGVAGGGGAAPAGGGAEGGPESRGELRARLADAERLVRRLRSDAERQRREVHGGAAAAGGAVTNLLFDGAAATQAHLQCMKSSLHASLRAGGVLDNFGFQNTYHFPALQDFWAEPVREEAPRGARRRPLALPELAPHRATIFANAHARGRGYGYEKSKKQPIGDAANKPPEEPQDAPRLKELSNENLSKANDRSRVDSMTTYPELKIVVTKMIPHGKVCANGAGSTGGGGGGGGGEARPRQRRHHHRKHTTDHT</sequence>
<feature type="region of interest" description="Disordered" evidence="3">
    <location>
        <begin position="1"/>
        <end position="41"/>
    </location>
</feature>
<name>A0ABN8I692_9NEOP</name>
<feature type="region of interest" description="Disordered" evidence="3">
    <location>
        <begin position="486"/>
        <end position="523"/>
    </location>
</feature>
<feature type="coiled-coil region" evidence="2">
    <location>
        <begin position="214"/>
        <end position="248"/>
    </location>
</feature>
<dbReference type="EMBL" id="OW152830">
    <property type="protein sequence ID" value="CAH2048353.1"/>
    <property type="molecule type" value="Genomic_DNA"/>
</dbReference>
<protein>
    <recommendedName>
        <fullName evidence="4">CCDC92/74 N-terminal domain-containing protein</fullName>
    </recommendedName>
</protein>
<dbReference type="Pfam" id="PF14916">
    <property type="entry name" value="CCDC92"/>
    <property type="match status" value="1"/>
</dbReference>
<evidence type="ECO:0000256" key="1">
    <source>
        <dbReference type="ARBA" id="ARBA00023054"/>
    </source>
</evidence>
<proteinExistence type="predicted"/>
<reference evidence="5" key="1">
    <citation type="submission" date="2022-03" db="EMBL/GenBank/DDBJ databases">
        <authorList>
            <person name="Martin H S."/>
        </authorList>
    </citation>
    <scope>NUCLEOTIDE SEQUENCE</scope>
</reference>
<feature type="region of interest" description="Disordered" evidence="3">
    <location>
        <begin position="421"/>
        <end position="467"/>
    </location>
</feature>
<evidence type="ECO:0000313" key="6">
    <source>
        <dbReference type="Proteomes" id="UP000837857"/>
    </source>
</evidence>
<evidence type="ECO:0000259" key="4">
    <source>
        <dbReference type="Pfam" id="PF14916"/>
    </source>
</evidence>
<feature type="compositionally biased region" description="Basic residues" evidence="3">
    <location>
        <begin position="509"/>
        <end position="523"/>
    </location>
</feature>
<organism evidence="5 6">
    <name type="scientific">Iphiclides podalirius</name>
    <name type="common">scarce swallowtail</name>
    <dbReference type="NCBI Taxonomy" id="110791"/>
    <lineage>
        <taxon>Eukaryota</taxon>
        <taxon>Metazoa</taxon>
        <taxon>Ecdysozoa</taxon>
        <taxon>Arthropoda</taxon>
        <taxon>Hexapoda</taxon>
        <taxon>Insecta</taxon>
        <taxon>Pterygota</taxon>
        <taxon>Neoptera</taxon>
        <taxon>Endopterygota</taxon>
        <taxon>Lepidoptera</taxon>
        <taxon>Glossata</taxon>
        <taxon>Ditrysia</taxon>
        <taxon>Papilionoidea</taxon>
        <taxon>Papilionidae</taxon>
        <taxon>Papilioninae</taxon>
        <taxon>Iphiclides</taxon>
    </lineage>
</organism>
<evidence type="ECO:0000313" key="5">
    <source>
        <dbReference type="EMBL" id="CAH2048353.1"/>
    </source>
</evidence>
<feature type="coiled-coil region" evidence="2">
    <location>
        <begin position="292"/>
        <end position="319"/>
    </location>
</feature>
<keyword evidence="6" id="KW-1185">Reference proteome</keyword>
<feature type="compositionally biased region" description="Basic and acidic residues" evidence="3">
    <location>
        <begin position="438"/>
        <end position="452"/>
    </location>
</feature>
<dbReference type="InterPro" id="IPR040370">
    <property type="entry name" value="CCDC74A/CCDC74B/CCDC92"/>
</dbReference>
<dbReference type="InterPro" id="IPR039496">
    <property type="entry name" value="CCDC92/74_N"/>
</dbReference>
<feature type="non-terminal residue" evidence="5">
    <location>
        <position position="523"/>
    </location>
</feature>
<gene>
    <name evidence="5" type="ORF">IPOD504_LOCUS6019</name>
</gene>
<feature type="compositionally biased region" description="Gly residues" evidence="3">
    <location>
        <begin position="493"/>
        <end position="505"/>
    </location>
</feature>
<keyword evidence="1 2" id="KW-0175">Coiled coil</keyword>
<feature type="region of interest" description="Disordered" evidence="3">
    <location>
        <begin position="179"/>
        <end position="202"/>
    </location>
</feature>
<evidence type="ECO:0000256" key="3">
    <source>
        <dbReference type="SAM" id="MobiDB-lite"/>
    </source>
</evidence>
<accession>A0ABN8I692</accession>
<dbReference type="PANTHER" id="PTHR14882:SF5">
    <property type="entry name" value="COILED-COIL DOMAIN CONTAINING 74A"/>
    <property type="match status" value="1"/>
</dbReference>
<dbReference type="PANTHER" id="PTHR14882">
    <property type="entry name" value="COILED-COIL DOMAIN-CONTAINING 74A"/>
    <property type="match status" value="1"/>
</dbReference>
<evidence type="ECO:0000256" key="2">
    <source>
        <dbReference type="SAM" id="Coils"/>
    </source>
</evidence>
<feature type="domain" description="CCDC92/74 N-terminal" evidence="4">
    <location>
        <begin position="135"/>
        <end position="185"/>
    </location>
</feature>
<dbReference type="Proteomes" id="UP000837857">
    <property type="component" value="Chromosome 18"/>
</dbReference>